<dbReference type="AlphaFoldDB" id="A0A0G4ILA9"/>
<dbReference type="OMA" id="ILVMSEM"/>
<evidence type="ECO:0000256" key="1">
    <source>
        <dbReference type="ARBA" id="ARBA00004141"/>
    </source>
</evidence>
<evidence type="ECO:0000313" key="13">
    <source>
        <dbReference type="EMBL" id="CEO95958.1"/>
    </source>
</evidence>
<evidence type="ECO:0000256" key="5">
    <source>
        <dbReference type="ARBA" id="ARBA00023136"/>
    </source>
</evidence>
<feature type="transmembrane region" description="Helical" evidence="10">
    <location>
        <begin position="562"/>
        <end position="583"/>
    </location>
</feature>
<dbReference type="InterPro" id="IPR000337">
    <property type="entry name" value="GPCR_3"/>
</dbReference>
<reference evidence="14 16" key="2">
    <citation type="submission" date="2018-03" db="EMBL/GenBank/DDBJ databases">
        <authorList>
            <person name="Fogelqvist J."/>
        </authorList>
    </citation>
    <scope>NUCLEOTIDE SEQUENCE [LARGE SCALE GENOMIC DNA]</scope>
</reference>
<dbReference type="InterPro" id="IPR017978">
    <property type="entry name" value="GPCR_3_C"/>
</dbReference>
<keyword evidence="4" id="KW-0297">G-protein coupled receptor</keyword>
<keyword evidence="11" id="KW-0732">Signal</keyword>
<dbReference type="Proteomes" id="UP000290189">
    <property type="component" value="Unassembled WGS sequence"/>
</dbReference>
<organism evidence="13 15">
    <name type="scientific">Plasmodiophora brassicae</name>
    <name type="common">Clubroot disease agent</name>
    <dbReference type="NCBI Taxonomy" id="37360"/>
    <lineage>
        <taxon>Eukaryota</taxon>
        <taxon>Sar</taxon>
        <taxon>Rhizaria</taxon>
        <taxon>Endomyxa</taxon>
        <taxon>Phytomyxea</taxon>
        <taxon>Plasmodiophorida</taxon>
        <taxon>Plasmodiophoridae</taxon>
        <taxon>Plasmodiophora</taxon>
    </lineage>
</organism>
<dbReference type="CDD" id="cd15047">
    <property type="entry name" value="7tmC_GABA-B-like"/>
    <property type="match status" value="1"/>
</dbReference>
<evidence type="ECO:0000256" key="8">
    <source>
        <dbReference type="ARBA" id="ARBA00023224"/>
    </source>
</evidence>
<dbReference type="GO" id="GO:0007214">
    <property type="term" value="P:gamma-aminobutyric acid signaling pathway"/>
    <property type="evidence" value="ECO:0007669"/>
    <property type="project" value="TreeGrafter"/>
</dbReference>
<geneLocation type="mitochondrion" evidence="14"/>
<feature type="transmembrane region" description="Helical" evidence="10">
    <location>
        <begin position="445"/>
        <end position="468"/>
    </location>
</feature>
<accession>A0A0G4ILA9</accession>
<evidence type="ECO:0000256" key="11">
    <source>
        <dbReference type="SAM" id="SignalP"/>
    </source>
</evidence>
<keyword evidence="7" id="KW-0325">Glycoprotein</keyword>
<protein>
    <recommendedName>
        <fullName evidence="12">G-protein coupled receptors family 3 profile domain-containing protein</fullName>
    </recommendedName>
</protein>
<dbReference type="SUPFAM" id="SSF53822">
    <property type="entry name" value="Periplasmic binding protein-like I"/>
    <property type="match status" value="1"/>
</dbReference>
<dbReference type="EMBL" id="CDSF01000046">
    <property type="protein sequence ID" value="CEO95958.1"/>
    <property type="molecule type" value="Genomic_DNA"/>
</dbReference>
<dbReference type="PROSITE" id="PS50259">
    <property type="entry name" value="G_PROTEIN_RECEP_F3_4"/>
    <property type="match status" value="1"/>
</dbReference>
<dbReference type="Pfam" id="PF00003">
    <property type="entry name" value="7tm_3"/>
    <property type="match status" value="1"/>
</dbReference>
<comment type="subcellular location">
    <subcellularLocation>
        <location evidence="1">Membrane</location>
        <topology evidence="1">Multi-pass membrane protein</topology>
    </subcellularLocation>
</comment>
<dbReference type="InterPro" id="IPR028082">
    <property type="entry name" value="Peripla_BP_I"/>
</dbReference>
<feature type="transmembrane region" description="Helical" evidence="10">
    <location>
        <begin position="480"/>
        <end position="504"/>
    </location>
</feature>
<evidence type="ECO:0000256" key="2">
    <source>
        <dbReference type="ARBA" id="ARBA00022692"/>
    </source>
</evidence>
<dbReference type="PANTHER" id="PTHR10519">
    <property type="entry name" value="GABA-B RECEPTOR"/>
    <property type="match status" value="1"/>
</dbReference>
<dbReference type="GO" id="GO:0038039">
    <property type="term" value="C:G protein-coupled receptor heterodimeric complex"/>
    <property type="evidence" value="ECO:0007669"/>
    <property type="project" value="TreeGrafter"/>
</dbReference>
<evidence type="ECO:0000256" key="9">
    <source>
        <dbReference type="SAM" id="MobiDB-lite"/>
    </source>
</evidence>
<dbReference type="PRINTS" id="PR00248">
    <property type="entry name" value="GPCRMGR"/>
</dbReference>
<sequence>MPIQALFVVLSLIGALSPASGTPFCDPNPCSYLGTTCCSHYPCTTPPGVPLVEIAVADNFEHGNIRAYQIAVDEINNASTMFPGKIARVRWYDSQRDLIPAAKAFVCAGLNNGSLTNPPDLPIMITATWSSQNSLYAHYGQIIKLPMISGYASSPVFSDKSMYEAFSRLIPPDNFQAGAVAQLVSHFGWKKVVVIATSDSYGTGLATQFATEAKQRNIEVVLSLQYQSSLGPSTQLDSIVQSGIRVIVQFTSGDDSDALATIAKKKGLYAPQYVWIGSDGVTPANPPEGLMAVFAYQNSSDPNFIRYCKHWQTYYEKNPSLGYQSCDFHGNYDAAQFAFTIIRNLMQANVPLTYGNVLTAIRTTPYDGASGHVEMTSAGDRIGQYSLSNVQRDSSGNLKYVMVGAISSSITDIAGVKFGGGRTTTPIDSPQTTSVVLTVSAGASIAMTVLSAIGIIGAAGVLVFNIYYANVRFIKMSTPILNDVIAFGCILAFAAVIVLAQARFTNDPAAYTSNCQARIALLIFSFSLTFGGLFSKTYRVSAIFGTSGDGVGKVVKIKNSTLLLYVGALIAIDAVIILVWFTADPLQLLVVNLPAVPDPNNPLDYILKASVRTCSSAHMGTVLLGVYGYKGFLILLGSFLAFRTRHVNIPALNDSKQIGIAIYTTGLICCIVIPVLSFIQVDQPDATFLMSSAAIVFLAVSTLATLFVPKIVAVYTGTADAQTKTVVKTSLPKDTTKPDSGSQPAAGATHSAGAKTQAGGGAYA</sequence>
<keyword evidence="6" id="KW-0675">Receptor</keyword>
<feature type="transmembrane region" description="Helical" evidence="10">
    <location>
        <begin position="660"/>
        <end position="681"/>
    </location>
</feature>
<evidence type="ECO:0000313" key="14">
    <source>
        <dbReference type="EMBL" id="SPQ93494.1"/>
    </source>
</evidence>
<keyword evidence="8" id="KW-0807">Transducer</keyword>
<evidence type="ECO:0000256" key="4">
    <source>
        <dbReference type="ARBA" id="ARBA00023040"/>
    </source>
</evidence>
<feature type="transmembrane region" description="Helical" evidence="10">
    <location>
        <begin position="516"/>
        <end position="534"/>
    </location>
</feature>
<evidence type="ECO:0000313" key="16">
    <source>
        <dbReference type="Proteomes" id="UP000290189"/>
    </source>
</evidence>
<dbReference type="GO" id="GO:0004965">
    <property type="term" value="F:G protein-coupled GABA receptor activity"/>
    <property type="evidence" value="ECO:0007669"/>
    <property type="project" value="InterPro"/>
</dbReference>
<dbReference type="PRINTS" id="PR01176">
    <property type="entry name" value="GABABRECEPTR"/>
</dbReference>
<dbReference type="Proteomes" id="UP000039324">
    <property type="component" value="Unassembled WGS sequence"/>
</dbReference>
<evidence type="ECO:0000313" key="15">
    <source>
        <dbReference type="Proteomes" id="UP000039324"/>
    </source>
</evidence>
<evidence type="ECO:0000259" key="12">
    <source>
        <dbReference type="PROSITE" id="PS50259"/>
    </source>
</evidence>
<gene>
    <name evidence="13" type="ORF">PBRA_004648</name>
    <name evidence="14" type="ORF">PLBR_LOCUS709</name>
</gene>
<feature type="signal peptide" evidence="11">
    <location>
        <begin position="1"/>
        <end position="21"/>
    </location>
</feature>
<feature type="domain" description="G-protein coupled receptors family 3 profile" evidence="12">
    <location>
        <begin position="450"/>
        <end position="714"/>
    </location>
</feature>
<dbReference type="EMBL" id="OVEO01000001">
    <property type="protein sequence ID" value="SPQ93494.1"/>
    <property type="molecule type" value="Genomic_DNA"/>
</dbReference>
<dbReference type="InterPro" id="IPR001828">
    <property type="entry name" value="ANF_lig-bd_rcpt"/>
</dbReference>
<keyword evidence="2 10" id="KW-0812">Transmembrane</keyword>
<dbReference type="Gene3D" id="3.40.50.2300">
    <property type="match status" value="2"/>
</dbReference>
<feature type="transmembrane region" description="Helical" evidence="10">
    <location>
        <begin position="687"/>
        <end position="708"/>
    </location>
</feature>
<dbReference type="OrthoDB" id="17569at2759"/>
<keyword evidence="15" id="KW-1185">Reference proteome</keyword>
<name>A0A0G4ILA9_PLABS</name>
<feature type="region of interest" description="Disordered" evidence="9">
    <location>
        <begin position="730"/>
        <end position="764"/>
    </location>
</feature>
<keyword evidence="14" id="KW-0496">Mitochondrion</keyword>
<keyword evidence="5 10" id="KW-0472">Membrane</keyword>
<feature type="transmembrane region" description="Helical" evidence="10">
    <location>
        <begin position="617"/>
        <end position="640"/>
    </location>
</feature>
<dbReference type="STRING" id="37360.A0A0G4ILA9"/>
<proteinExistence type="predicted"/>
<evidence type="ECO:0000256" key="3">
    <source>
        <dbReference type="ARBA" id="ARBA00022989"/>
    </source>
</evidence>
<keyword evidence="3 10" id="KW-1133">Transmembrane helix</keyword>
<evidence type="ECO:0000256" key="10">
    <source>
        <dbReference type="SAM" id="Phobius"/>
    </source>
</evidence>
<reference evidence="13 15" key="1">
    <citation type="submission" date="2015-02" db="EMBL/GenBank/DDBJ databases">
        <authorList>
            <person name="Chooi Y.-H."/>
        </authorList>
    </citation>
    <scope>NUCLEOTIDE SEQUENCE [LARGE SCALE GENOMIC DNA]</scope>
    <source>
        <strain evidence="13">E3</strain>
    </source>
</reference>
<dbReference type="PANTHER" id="PTHR10519:SF20">
    <property type="entry name" value="G-PROTEIN COUPLED RECEPTOR 156-RELATED"/>
    <property type="match status" value="1"/>
</dbReference>
<evidence type="ECO:0000256" key="7">
    <source>
        <dbReference type="ARBA" id="ARBA00023180"/>
    </source>
</evidence>
<dbReference type="Pfam" id="PF01094">
    <property type="entry name" value="ANF_receptor"/>
    <property type="match status" value="1"/>
</dbReference>
<dbReference type="InterPro" id="IPR002455">
    <property type="entry name" value="GPCR3_GABA-B"/>
</dbReference>
<dbReference type="PRINTS" id="PR01177">
    <property type="entry name" value="GABAB1RECPTR"/>
</dbReference>
<evidence type="ECO:0000256" key="6">
    <source>
        <dbReference type="ARBA" id="ARBA00023170"/>
    </source>
</evidence>
<feature type="chain" id="PRO_5033223283" description="G-protein coupled receptors family 3 profile domain-containing protein" evidence="11">
    <location>
        <begin position="22"/>
        <end position="764"/>
    </location>
</feature>